<feature type="region of interest" description="Disordered" evidence="3">
    <location>
        <begin position="332"/>
        <end position="354"/>
    </location>
</feature>
<dbReference type="EMBL" id="HBKQ01021515">
    <property type="protein sequence ID" value="CAE2237827.1"/>
    <property type="molecule type" value="Transcribed_RNA"/>
</dbReference>
<accession>A0A7S4MRM9</accession>
<dbReference type="PANTHER" id="PTHR13393:SF0">
    <property type="entry name" value="RNA N6-ADENOSINE-METHYLTRANSFERASE METTL16"/>
    <property type="match status" value="1"/>
</dbReference>
<organism evidence="4">
    <name type="scientific">Odontella aurita</name>
    <dbReference type="NCBI Taxonomy" id="265563"/>
    <lineage>
        <taxon>Eukaryota</taxon>
        <taxon>Sar</taxon>
        <taxon>Stramenopiles</taxon>
        <taxon>Ochrophyta</taxon>
        <taxon>Bacillariophyta</taxon>
        <taxon>Mediophyceae</taxon>
        <taxon>Biddulphiophycidae</taxon>
        <taxon>Eupodiscales</taxon>
        <taxon>Odontellaceae</taxon>
        <taxon>Odontella</taxon>
    </lineage>
</organism>
<dbReference type="GO" id="GO:0008168">
    <property type="term" value="F:methyltransferase activity"/>
    <property type="evidence" value="ECO:0007669"/>
    <property type="project" value="UniProtKB-KW"/>
</dbReference>
<feature type="region of interest" description="Disordered" evidence="3">
    <location>
        <begin position="62"/>
        <end position="103"/>
    </location>
</feature>
<reference evidence="4" key="1">
    <citation type="submission" date="2021-01" db="EMBL/GenBank/DDBJ databases">
        <authorList>
            <person name="Corre E."/>
            <person name="Pelletier E."/>
            <person name="Niang G."/>
            <person name="Scheremetjew M."/>
            <person name="Finn R."/>
            <person name="Kale V."/>
            <person name="Holt S."/>
            <person name="Cochrane G."/>
            <person name="Meng A."/>
            <person name="Brown T."/>
            <person name="Cohen L."/>
        </authorList>
    </citation>
    <scope>NUCLEOTIDE SEQUENCE</scope>
    <source>
        <strain evidence="4">Isolate 1302-5</strain>
    </source>
</reference>
<dbReference type="SUPFAM" id="SSF53335">
    <property type="entry name" value="S-adenosyl-L-methionine-dependent methyltransferases"/>
    <property type="match status" value="1"/>
</dbReference>
<evidence type="ECO:0000256" key="2">
    <source>
        <dbReference type="ARBA" id="ARBA00022679"/>
    </source>
</evidence>
<dbReference type="InterPro" id="IPR010286">
    <property type="entry name" value="METTL16/RlmF"/>
</dbReference>
<proteinExistence type="predicted"/>
<evidence type="ECO:0000256" key="3">
    <source>
        <dbReference type="SAM" id="MobiDB-lite"/>
    </source>
</evidence>
<dbReference type="CDD" id="cd02440">
    <property type="entry name" value="AdoMet_MTases"/>
    <property type="match status" value="1"/>
</dbReference>
<evidence type="ECO:0000256" key="1">
    <source>
        <dbReference type="ARBA" id="ARBA00022603"/>
    </source>
</evidence>
<dbReference type="InterPro" id="IPR029063">
    <property type="entry name" value="SAM-dependent_MTases_sf"/>
</dbReference>
<dbReference type="PANTHER" id="PTHR13393">
    <property type="entry name" value="SAM-DEPENDENT METHYLTRANSFERASE"/>
    <property type="match status" value="1"/>
</dbReference>
<dbReference type="AlphaFoldDB" id="A0A7S4MRM9"/>
<keyword evidence="2" id="KW-0808">Transferase</keyword>
<dbReference type="GO" id="GO:0070475">
    <property type="term" value="P:rRNA base methylation"/>
    <property type="evidence" value="ECO:0007669"/>
    <property type="project" value="TreeGrafter"/>
</dbReference>
<protein>
    <recommendedName>
        <fullName evidence="5">U6 small nuclear RNA (adenine-(43)-N(6))-methyltransferase</fullName>
    </recommendedName>
</protein>
<name>A0A7S4MRM9_9STRA</name>
<gene>
    <name evidence="4" type="ORF">OAUR00152_LOCUS14584</name>
</gene>
<feature type="compositionally biased region" description="Basic and acidic residues" evidence="3">
    <location>
        <begin position="63"/>
        <end position="97"/>
    </location>
</feature>
<keyword evidence="1" id="KW-0489">Methyltransferase</keyword>
<evidence type="ECO:0000313" key="4">
    <source>
        <dbReference type="EMBL" id="CAE2237827.1"/>
    </source>
</evidence>
<dbReference type="Gene3D" id="3.40.50.150">
    <property type="entry name" value="Vaccinia Virus protein VP39"/>
    <property type="match status" value="1"/>
</dbReference>
<sequence>MLLPRKATLSCRSKLVRPNHSGKVPANFFHAFVDGGFRRSARRRNYYFVQYARAGLFSSVSSSRRESGVREGKSVPEGDAVRGKAGHTGENRRDRSTLHPRNSFRGTYDMTALCNAHPPLSQYVVGNPSPTGGPPTINFSDPSAVCALNCALLVKDYGLSPEWADILPESALVPPVPGRADYVHVVADLLRLAMKGRGIDEGDVRLERGCSWDDVPVGPSIKVLDIGTGASCIYPLIGVSVYGWSFVASELLPQSVDSARKIIEANNLGHSIDIRTQSLSGKLLDGIWGETEEIDVVMCNPPFYPSIAAFQKQSNRKVRNLEANVRARAGVSLESNRNRRGARSKPNKSGSNNFGGTGAELWCPGGEVAFVKRLIAESKQYANRCVWFSSLVSKRESLSQIKVELERRVRKEMVEDDEISQKHAESVTGAHNGGTIKVVKSVALGPGLKSLNAVMWSYMGNDERKAWVQRRKWQCLHKGASSVGITSS</sequence>
<dbReference type="Pfam" id="PF05971">
    <property type="entry name" value="Methyltransf_10"/>
    <property type="match status" value="1"/>
</dbReference>
<evidence type="ECO:0008006" key="5">
    <source>
        <dbReference type="Google" id="ProtNLM"/>
    </source>
</evidence>